<dbReference type="AlphaFoldDB" id="A0A8R2NU64"/>
<protein>
    <recommendedName>
        <fullName evidence="1">DUF4806 domain-containing protein</fullName>
    </recommendedName>
</protein>
<evidence type="ECO:0000259" key="1">
    <source>
        <dbReference type="Pfam" id="PF16064"/>
    </source>
</evidence>
<dbReference type="Pfam" id="PF16064">
    <property type="entry name" value="DUF4806"/>
    <property type="match status" value="1"/>
</dbReference>
<dbReference type="PANTHER" id="PTHR34153:SF2">
    <property type="entry name" value="SI:CH211-262H13.3-RELATED"/>
    <property type="match status" value="1"/>
</dbReference>
<dbReference type="InterPro" id="IPR032071">
    <property type="entry name" value="DUF4806"/>
</dbReference>
<dbReference type="GeneID" id="107883259"/>
<sequence length="235" mass="26997">MQLLDTENSSLVPGSSRHEFAEYSKEPIIIQHHHSSSSITATPVTPTTLKDATFTNEDFQSFVKTNLTNLKYELKSMAFSIETVKNMMAQHVEHYSTLHQIVDNESLIVNESSEIVWPISNDEELDNIEKLLDNRLIRNNQAIILSRSAGINISDTIRRIMQQLFTDQFLRQYSYSGFKGKHKFSTLKCCRLLFDSIRKIKKFDAVPDVDIISALSKWMAQATNRIHKKESKSKN</sequence>
<name>A0A8R2NU64_ACYPI</name>
<dbReference type="EnsemblMetazoa" id="XM_029490401.1">
    <property type="protein sequence ID" value="XP_029346261.1"/>
    <property type="gene ID" value="LOC107883259"/>
</dbReference>
<evidence type="ECO:0000313" key="2">
    <source>
        <dbReference type="EnsemblMetazoa" id="XP_029346262.1"/>
    </source>
</evidence>
<dbReference type="EnsemblMetazoa" id="XM_016802924.2">
    <property type="protein sequence ID" value="XP_016658413.1"/>
    <property type="gene ID" value="LOC107883259"/>
</dbReference>
<dbReference type="RefSeq" id="XP_016658413.1">
    <property type="nucleotide sequence ID" value="XM_016802924.2"/>
</dbReference>
<dbReference type="RefSeq" id="XP_029346262.1">
    <property type="nucleotide sequence ID" value="XM_029490402.1"/>
</dbReference>
<evidence type="ECO:0000313" key="3">
    <source>
        <dbReference type="Proteomes" id="UP000007819"/>
    </source>
</evidence>
<feature type="domain" description="DUF4806" evidence="1">
    <location>
        <begin position="115"/>
        <end position="186"/>
    </location>
</feature>
<accession>A0A8R2NU64</accession>
<dbReference type="PANTHER" id="PTHR34153">
    <property type="entry name" value="SI:CH211-262H13.3-RELATED-RELATED"/>
    <property type="match status" value="1"/>
</dbReference>
<dbReference type="Proteomes" id="UP000007819">
    <property type="component" value="Chromosome A2"/>
</dbReference>
<reference evidence="2" key="2">
    <citation type="submission" date="2022-06" db="UniProtKB">
        <authorList>
            <consortium name="EnsemblMetazoa"/>
        </authorList>
    </citation>
    <scope>IDENTIFICATION</scope>
</reference>
<reference evidence="3" key="1">
    <citation type="submission" date="2010-06" db="EMBL/GenBank/DDBJ databases">
        <authorList>
            <person name="Jiang H."/>
            <person name="Abraham K."/>
            <person name="Ali S."/>
            <person name="Alsbrooks S.L."/>
            <person name="Anim B.N."/>
            <person name="Anosike U.S."/>
            <person name="Attaway T."/>
            <person name="Bandaranaike D.P."/>
            <person name="Battles P.K."/>
            <person name="Bell S.N."/>
            <person name="Bell A.V."/>
            <person name="Beltran B."/>
            <person name="Bickham C."/>
            <person name="Bustamante Y."/>
            <person name="Caleb T."/>
            <person name="Canada A."/>
            <person name="Cardenas V."/>
            <person name="Carter K."/>
            <person name="Chacko J."/>
            <person name="Chandrabose M.N."/>
            <person name="Chavez D."/>
            <person name="Chavez A."/>
            <person name="Chen L."/>
            <person name="Chu H.-S."/>
            <person name="Claassen K.J."/>
            <person name="Cockrell R."/>
            <person name="Collins M."/>
            <person name="Cooper J.A."/>
            <person name="Cree A."/>
            <person name="Curry S.M."/>
            <person name="Da Y."/>
            <person name="Dao M.D."/>
            <person name="Das B."/>
            <person name="Davila M.-L."/>
            <person name="Davy-Carroll L."/>
            <person name="Denson S."/>
            <person name="Dinh H."/>
            <person name="Ebong V.E."/>
            <person name="Edwards J.R."/>
            <person name="Egan A."/>
            <person name="El-Daye J."/>
            <person name="Escobedo L."/>
            <person name="Fernandez S."/>
            <person name="Fernando P.R."/>
            <person name="Flagg N."/>
            <person name="Forbes L.D."/>
            <person name="Fowler R.G."/>
            <person name="Fu Q."/>
            <person name="Gabisi R.A."/>
            <person name="Ganer J."/>
            <person name="Garbino Pronczuk A."/>
            <person name="Garcia R.M."/>
            <person name="Garner T."/>
            <person name="Garrett T.E."/>
            <person name="Gonzalez D.A."/>
            <person name="Hamid H."/>
            <person name="Hawkins E.S."/>
            <person name="Hirani K."/>
            <person name="Hogues M.E."/>
            <person name="Hollins B."/>
            <person name="Hsiao C.-H."/>
            <person name="Jabil R."/>
            <person name="James M.L."/>
            <person name="Jhangiani S.N."/>
            <person name="Johnson B."/>
            <person name="Johnson Q."/>
            <person name="Joshi V."/>
            <person name="Kalu J.B."/>
            <person name="Kam C."/>
            <person name="Kashfia A."/>
            <person name="Keebler J."/>
            <person name="Kisamo H."/>
            <person name="Kovar C.L."/>
            <person name="Lago L.A."/>
            <person name="Lai C.-Y."/>
            <person name="Laidlaw J."/>
            <person name="Lara F."/>
            <person name="Le T.-K."/>
            <person name="Lee S.L."/>
            <person name="Legall F.H."/>
            <person name="Lemon S.J."/>
            <person name="Lewis L.R."/>
            <person name="Li B."/>
            <person name="Liu Y."/>
            <person name="Liu Y.-S."/>
            <person name="Lopez J."/>
            <person name="Lozado R.J."/>
            <person name="Lu J."/>
            <person name="Madu R.C."/>
            <person name="Maheshwari M."/>
            <person name="Maheshwari R."/>
            <person name="Malloy K."/>
            <person name="Martinez E."/>
            <person name="Mathew T."/>
            <person name="Mercado I.C."/>
            <person name="Mercado C."/>
            <person name="Meyer B."/>
            <person name="Montgomery K."/>
            <person name="Morgan M.B."/>
            <person name="Munidasa M."/>
            <person name="Nazareth L.V."/>
            <person name="Nelson J."/>
            <person name="Ng B.M."/>
            <person name="Nguyen N.B."/>
            <person name="Nguyen P.Q."/>
            <person name="Nguyen T."/>
            <person name="Obregon M."/>
            <person name="Okwuonu G.O."/>
            <person name="Onwere C.G."/>
            <person name="Orozco G."/>
            <person name="Parra A."/>
            <person name="Patel S."/>
            <person name="Patil S."/>
            <person name="Perez A."/>
            <person name="Perez Y."/>
            <person name="Pham C."/>
            <person name="Primus E.L."/>
            <person name="Pu L.-L."/>
            <person name="Puazo M."/>
            <person name="Qin X."/>
            <person name="Quiroz J.B."/>
            <person name="Reese J."/>
            <person name="Richards S."/>
            <person name="Rives C.M."/>
            <person name="Robberts R."/>
            <person name="Ruiz S.J."/>
            <person name="Ruiz M.J."/>
            <person name="Santibanez J."/>
            <person name="Schneider B.W."/>
            <person name="Sisson I."/>
            <person name="Smith M."/>
            <person name="Sodergren E."/>
            <person name="Song X.-Z."/>
            <person name="Song B.B."/>
            <person name="Summersgill H."/>
            <person name="Thelus R."/>
            <person name="Thornton R.D."/>
            <person name="Trejos Z.Y."/>
            <person name="Usmani K."/>
            <person name="Vattathil S."/>
            <person name="Villasana D."/>
            <person name="Walker D.L."/>
            <person name="Wang S."/>
            <person name="Wang K."/>
            <person name="White C.S."/>
            <person name="Williams A.C."/>
            <person name="Williamson J."/>
            <person name="Wilson K."/>
            <person name="Woghiren I.O."/>
            <person name="Woodworth J.R."/>
            <person name="Worley K.C."/>
            <person name="Wright R.A."/>
            <person name="Wu W."/>
            <person name="Young L."/>
            <person name="Zhang L."/>
            <person name="Zhang J."/>
            <person name="Zhu Y."/>
            <person name="Muzny D.M."/>
            <person name="Weinstock G."/>
            <person name="Gibbs R.A."/>
        </authorList>
    </citation>
    <scope>NUCLEOTIDE SEQUENCE [LARGE SCALE GENOMIC DNA]</scope>
    <source>
        <strain evidence="3">LSR1</strain>
    </source>
</reference>
<dbReference type="KEGG" id="api:107883259"/>
<keyword evidence="3" id="KW-1185">Reference proteome</keyword>
<dbReference type="EnsemblMetazoa" id="XM_029490402.1">
    <property type="protein sequence ID" value="XP_029346262.1"/>
    <property type="gene ID" value="LOC107883259"/>
</dbReference>
<organism evidence="2 3">
    <name type="scientific">Acyrthosiphon pisum</name>
    <name type="common">Pea aphid</name>
    <dbReference type="NCBI Taxonomy" id="7029"/>
    <lineage>
        <taxon>Eukaryota</taxon>
        <taxon>Metazoa</taxon>
        <taxon>Ecdysozoa</taxon>
        <taxon>Arthropoda</taxon>
        <taxon>Hexapoda</taxon>
        <taxon>Insecta</taxon>
        <taxon>Pterygota</taxon>
        <taxon>Neoptera</taxon>
        <taxon>Paraneoptera</taxon>
        <taxon>Hemiptera</taxon>
        <taxon>Sternorrhyncha</taxon>
        <taxon>Aphidomorpha</taxon>
        <taxon>Aphidoidea</taxon>
        <taxon>Aphididae</taxon>
        <taxon>Macrosiphini</taxon>
        <taxon>Acyrthosiphon</taxon>
    </lineage>
</organism>
<dbReference type="OrthoDB" id="6614320at2759"/>
<dbReference type="RefSeq" id="XP_029346261.1">
    <property type="nucleotide sequence ID" value="XM_029490401.1"/>
</dbReference>
<proteinExistence type="predicted"/>